<proteinExistence type="inferred from homology"/>
<dbReference type="InterPro" id="IPR043429">
    <property type="entry name" value="ArtM/GltK/GlnP/TcyL/YhdX-like"/>
</dbReference>
<accession>A0ABT2Y479</accession>
<feature type="transmembrane region" description="Helical" evidence="9">
    <location>
        <begin position="123"/>
        <end position="141"/>
    </location>
</feature>
<protein>
    <submittedName>
        <fullName evidence="11">ABC transporter permease subunit</fullName>
    </submittedName>
</protein>
<keyword evidence="3 9" id="KW-0813">Transport</keyword>
<feature type="transmembrane region" description="Helical" evidence="9">
    <location>
        <begin position="189"/>
        <end position="209"/>
    </location>
</feature>
<evidence type="ECO:0000313" key="11">
    <source>
        <dbReference type="EMBL" id="MCV2231536.1"/>
    </source>
</evidence>
<comment type="subcellular location">
    <subcellularLocation>
        <location evidence="1 9">Cell membrane</location>
        <topology evidence="1 9">Multi-pass membrane protein</topology>
    </subcellularLocation>
</comment>
<name>A0ABT2Y479_9MOLU</name>
<dbReference type="PROSITE" id="PS50928">
    <property type="entry name" value="ABC_TM1"/>
    <property type="match status" value="1"/>
</dbReference>
<reference evidence="11" key="1">
    <citation type="submission" date="2022-09" db="EMBL/GenBank/DDBJ databases">
        <title>Novel Mycoplasma species identified in domestic and wild animals.</title>
        <authorList>
            <person name="Volokhov D.V."/>
            <person name="Furtak V.A."/>
            <person name="Zagorodnyaya T.A."/>
        </authorList>
    </citation>
    <scope>NUCLEOTIDE SEQUENCE</scope>
    <source>
        <strain evidence="11">Oakley</strain>
    </source>
</reference>
<keyword evidence="7 9" id="KW-1133">Transmembrane helix</keyword>
<dbReference type="CDD" id="cd06261">
    <property type="entry name" value="TM_PBP2"/>
    <property type="match status" value="1"/>
</dbReference>
<dbReference type="InterPro" id="IPR035906">
    <property type="entry name" value="MetI-like_sf"/>
</dbReference>
<dbReference type="EMBL" id="JAOVQM010000001">
    <property type="protein sequence ID" value="MCV2231536.1"/>
    <property type="molecule type" value="Genomic_DNA"/>
</dbReference>
<feature type="transmembrane region" description="Helical" evidence="9">
    <location>
        <begin position="52"/>
        <end position="75"/>
    </location>
</feature>
<feature type="transmembrane region" description="Helical" evidence="9">
    <location>
        <begin position="95"/>
        <end position="116"/>
    </location>
</feature>
<feature type="transmembrane region" description="Helical" evidence="9">
    <location>
        <begin position="216"/>
        <end position="237"/>
    </location>
</feature>
<keyword evidence="8 9" id="KW-0472">Membrane</keyword>
<sequence>MNSTSMNKFKSFIAYGFAILTILAFVLFVIFRQTSQFAFDAFVPYRSLIIEGIFNTIWVSIIALIGSMILGFVLYILQVSKIKYFNALVDVFTEIIYGTPLLVLIIIMAFLIGPAFNSYRRDLFGIIALVVYMSPYMKNVYKSAFASISKEQFLAMDLFLFTPYQRYRYIIIPQVTRLLMPTLMNNFSMIIKGSALLNLLSFAELYYVINVAQSRTFAFVEGYLLMWGLYLLLTIPLSQLTKYVERRFTL</sequence>
<keyword evidence="12" id="KW-1185">Reference proteome</keyword>
<comment type="caution">
    <text evidence="11">The sequence shown here is derived from an EMBL/GenBank/DDBJ whole genome shotgun (WGS) entry which is preliminary data.</text>
</comment>
<dbReference type="PANTHER" id="PTHR30614:SF20">
    <property type="entry name" value="GLUTAMINE TRANSPORT SYSTEM PERMEASE PROTEIN GLNP"/>
    <property type="match status" value="1"/>
</dbReference>
<feature type="transmembrane region" description="Helical" evidence="9">
    <location>
        <begin position="12"/>
        <end position="31"/>
    </location>
</feature>
<dbReference type="PANTHER" id="PTHR30614">
    <property type="entry name" value="MEMBRANE COMPONENT OF AMINO ACID ABC TRANSPORTER"/>
    <property type="match status" value="1"/>
</dbReference>
<evidence type="ECO:0000313" key="12">
    <source>
        <dbReference type="Proteomes" id="UP001177160"/>
    </source>
</evidence>
<evidence type="ECO:0000259" key="10">
    <source>
        <dbReference type="PROSITE" id="PS50928"/>
    </source>
</evidence>
<evidence type="ECO:0000256" key="7">
    <source>
        <dbReference type="ARBA" id="ARBA00022989"/>
    </source>
</evidence>
<dbReference type="RefSeq" id="WP_263607658.1">
    <property type="nucleotide sequence ID" value="NZ_JAOVQM010000001.1"/>
</dbReference>
<evidence type="ECO:0000256" key="6">
    <source>
        <dbReference type="ARBA" id="ARBA00022970"/>
    </source>
</evidence>
<gene>
    <name evidence="11" type="ORF">N7548_01665</name>
</gene>
<keyword evidence="4" id="KW-1003">Cell membrane</keyword>
<dbReference type="Gene3D" id="1.10.3720.10">
    <property type="entry name" value="MetI-like"/>
    <property type="match status" value="1"/>
</dbReference>
<evidence type="ECO:0000256" key="8">
    <source>
        <dbReference type="ARBA" id="ARBA00023136"/>
    </source>
</evidence>
<evidence type="ECO:0000256" key="4">
    <source>
        <dbReference type="ARBA" id="ARBA00022475"/>
    </source>
</evidence>
<keyword evidence="6" id="KW-0029">Amino-acid transport</keyword>
<evidence type="ECO:0000256" key="5">
    <source>
        <dbReference type="ARBA" id="ARBA00022692"/>
    </source>
</evidence>
<dbReference type="InterPro" id="IPR010065">
    <property type="entry name" value="AA_ABC_transptr_permease_3TM"/>
</dbReference>
<dbReference type="NCBIfam" id="TIGR01726">
    <property type="entry name" value="HEQRo_perm_3TM"/>
    <property type="match status" value="1"/>
</dbReference>
<feature type="domain" description="ABC transmembrane type-1" evidence="10">
    <location>
        <begin position="53"/>
        <end position="241"/>
    </location>
</feature>
<evidence type="ECO:0000256" key="3">
    <source>
        <dbReference type="ARBA" id="ARBA00022448"/>
    </source>
</evidence>
<dbReference type="Pfam" id="PF00528">
    <property type="entry name" value="BPD_transp_1"/>
    <property type="match status" value="1"/>
</dbReference>
<dbReference type="InterPro" id="IPR000515">
    <property type="entry name" value="MetI-like"/>
</dbReference>
<evidence type="ECO:0000256" key="1">
    <source>
        <dbReference type="ARBA" id="ARBA00004651"/>
    </source>
</evidence>
<dbReference type="SUPFAM" id="SSF161098">
    <property type="entry name" value="MetI-like"/>
    <property type="match status" value="1"/>
</dbReference>
<keyword evidence="5 9" id="KW-0812">Transmembrane</keyword>
<organism evidence="11 12">
    <name type="scientific">Paracholeplasma manati</name>
    <dbReference type="NCBI Taxonomy" id="591373"/>
    <lineage>
        <taxon>Bacteria</taxon>
        <taxon>Bacillati</taxon>
        <taxon>Mycoplasmatota</taxon>
        <taxon>Mollicutes</taxon>
        <taxon>Acholeplasmatales</taxon>
        <taxon>Acholeplasmataceae</taxon>
        <taxon>Paracholeplasma</taxon>
    </lineage>
</organism>
<comment type="similarity">
    <text evidence="2">Belongs to the binding-protein-dependent transport system permease family. HisMQ subfamily.</text>
</comment>
<evidence type="ECO:0000256" key="2">
    <source>
        <dbReference type="ARBA" id="ARBA00010072"/>
    </source>
</evidence>
<evidence type="ECO:0000256" key="9">
    <source>
        <dbReference type="RuleBase" id="RU363032"/>
    </source>
</evidence>
<dbReference type="Proteomes" id="UP001177160">
    <property type="component" value="Unassembled WGS sequence"/>
</dbReference>